<sequence>MVGGLKLRVSILLAIFFQVTWAQSPRNDLPKFKGFKHWGYHLSGTLYRAGVVERQFGSYDLESQPVLTGRIGFEYIFNHQKEWIFRSGIYLDLAPFYNLRFGILERDLPENYGYTYFT</sequence>
<dbReference type="Proteomes" id="UP001257659">
    <property type="component" value="Unassembled WGS sequence"/>
</dbReference>
<evidence type="ECO:0000313" key="1">
    <source>
        <dbReference type="EMBL" id="MDR6301293.1"/>
    </source>
</evidence>
<accession>A0ABU1K6R4</accession>
<name>A0ABU1K6R4_9FLAO</name>
<evidence type="ECO:0000313" key="2">
    <source>
        <dbReference type="Proteomes" id="UP001257659"/>
    </source>
</evidence>
<proteinExistence type="predicted"/>
<protein>
    <submittedName>
        <fullName evidence="1">Uncharacterized protein</fullName>
    </submittedName>
</protein>
<comment type="caution">
    <text evidence="1">The sequence shown here is derived from an EMBL/GenBank/DDBJ whole genome shotgun (WGS) entry which is preliminary data.</text>
</comment>
<organism evidence="1 2">
    <name type="scientific">Mesonia maritima</name>
    <dbReference type="NCBI Taxonomy" id="1793873"/>
    <lineage>
        <taxon>Bacteria</taxon>
        <taxon>Pseudomonadati</taxon>
        <taxon>Bacteroidota</taxon>
        <taxon>Flavobacteriia</taxon>
        <taxon>Flavobacteriales</taxon>
        <taxon>Flavobacteriaceae</taxon>
        <taxon>Mesonia</taxon>
    </lineage>
</organism>
<keyword evidence="2" id="KW-1185">Reference proteome</keyword>
<dbReference type="EMBL" id="JAVDQA010000005">
    <property type="protein sequence ID" value="MDR6301293.1"/>
    <property type="molecule type" value="Genomic_DNA"/>
</dbReference>
<gene>
    <name evidence="1" type="ORF">GGR31_001944</name>
</gene>
<reference evidence="1 2" key="1">
    <citation type="submission" date="2023-07" db="EMBL/GenBank/DDBJ databases">
        <title>Genomic Encyclopedia of Type Strains, Phase IV (KMG-IV): sequencing the most valuable type-strain genomes for metagenomic binning, comparative biology and taxonomic classification.</title>
        <authorList>
            <person name="Goeker M."/>
        </authorList>
    </citation>
    <scope>NUCLEOTIDE SEQUENCE [LARGE SCALE GENOMIC DNA]</scope>
    <source>
        <strain evidence="1 2">DSM 102814</strain>
    </source>
</reference>
<dbReference type="RefSeq" id="WP_309728494.1">
    <property type="nucleotide sequence ID" value="NZ_JAVDQA010000005.1"/>
</dbReference>